<sequence length="130" mass="12477">MMTQYNNPFLRQNGLQQGQIGAATTGQYSSPAGTVTPPVTQQGGGAGFQQMQAPGMATQQGGGLNGVMGTVGSIGGLLGMMNGNGKLTSGQSQVLGNAGMGGAVGSLFGPTGAAVGAGMGALNGLLGGLF</sequence>
<organism evidence="1">
    <name type="scientific">Podoviridae sp. ctc5632</name>
    <dbReference type="NCBI Taxonomy" id="2826565"/>
    <lineage>
        <taxon>Viruses</taxon>
        <taxon>Duplodnaviria</taxon>
        <taxon>Heunggongvirae</taxon>
        <taxon>Uroviricota</taxon>
        <taxon>Caudoviricetes</taxon>
    </lineage>
</organism>
<protein>
    <submittedName>
        <fullName evidence="1">Uncharacterized protein</fullName>
    </submittedName>
</protein>
<reference evidence="1" key="1">
    <citation type="journal article" date="2021" name="Proc. Natl. Acad. Sci. U.S.A.">
        <title>A Catalog of Tens of Thousands of Viruses from Human Metagenomes Reveals Hidden Associations with Chronic Diseases.</title>
        <authorList>
            <person name="Tisza M.J."/>
            <person name="Buck C.B."/>
        </authorList>
    </citation>
    <scope>NUCLEOTIDE SEQUENCE</scope>
    <source>
        <strain evidence="1">Ctc5632</strain>
    </source>
</reference>
<name>A0A8S5LW06_9CAUD</name>
<dbReference type="EMBL" id="BK014749">
    <property type="protein sequence ID" value="DAD73971.1"/>
    <property type="molecule type" value="Genomic_DNA"/>
</dbReference>
<proteinExistence type="predicted"/>
<evidence type="ECO:0000313" key="1">
    <source>
        <dbReference type="EMBL" id="DAD73971.1"/>
    </source>
</evidence>
<accession>A0A8S5LW06</accession>